<evidence type="ECO:0000313" key="2">
    <source>
        <dbReference type="Proteomes" id="UP000186143"/>
    </source>
</evidence>
<proteinExistence type="predicted"/>
<dbReference type="OrthoDB" id="8453725at2"/>
<dbReference type="AlphaFoldDB" id="A0A1Q9AK50"/>
<sequence length="207" mass="23291">MIDWPAGADAKQPHVLIMDTTPLSVLAIIEGLDWLFAPGCPVMITDMVLAEATRDPGEGRNLRRRTRTYVAQWLEQNRHRITILSTVDGERYGREMQLWEKAGKPAELRPDWSDRGERSVLSAIQDLKRALAQNEEIIVIMDDRDGRDAVRAIRADITLMGTRSFIRWMEEDFGIAAAATAWQTVRQATAGTADDGEEDDPVHIRPA</sequence>
<name>A0A1Q9AK50_9HYPH</name>
<dbReference type="STRING" id="1672749.BJF92_08285"/>
<dbReference type="EMBL" id="MKIO01000027">
    <property type="protein sequence ID" value="OLP55658.1"/>
    <property type="molecule type" value="Genomic_DNA"/>
</dbReference>
<protein>
    <submittedName>
        <fullName evidence="1">Uncharacterized protein</fullName>
    </submittedName>
</protein>
<dbReference type="RefSeq" id="WP_075634658.1">
    <property type="nucleotide sequence ID" value="NZ_MKIO01000027.1"/>
</dbReference>
<dbReference type="Proteomes" id="UP000186143">
    <property type="component" value="Unassembled WGS sequence"/>
</dbReference>
<gene>
    <name evidence="1" type="ORF">BJF92_08285</name>
</gene>
<accession>A0A1Q9AK50</accession>
<evidence type="ECO:0000313" key="1">
    <source>
        <dbReference type="EMBL" id="OLP55658.1"/>
    </source>
</evidence>
<organism evidence="1 2">
    <name type="scientific">Xaviernesmea rhizosphaerae</name>
    <dbReference type="NCBI Taxonomy" id="1672749"/>
    <lineage>
        <taxon>Bacteria</taxon>
        <taxon>Pseudomonadati</taxon>
        <taxon>Pseudomonadota</taxon>
        <taxon>Alphaproteobacteria</taxon>
        <taxon>Hyphomicrobiales</taxon>
        <taxon>Rhizobiaceae</taxon>
        <taxon>Rhizobium/Agrobacterium group</taxon>
        <taxon>Xaviernesmea</taxon>
    </lineage>
</organism>
<comment type="caution">
    <text evidence="1">The sequence shown here is derived from an EMBL/GenBank/DDBJ whole genome shotgun (WGS) entry which is preliminary data.</text>
</comment>
<reference evidence="1 2" key="1">
    <citation type="submission" date="2016-09" db="EMBL/GenBank/DDBJ databases">
        <title>Rhizobium sp. nov., a novel species isolated from the rice rhizosphere.</title>
        <authorList>
            <person name="Zhao J."/>
            <person name="Zhang X."/>
        </authorList>
    </citation>
    <scope>NUCLEOTIDE SEQUENCE [LARGE SCALE GENOMIC DNA]</scope>
    <source>
        <strain evidence="1 2">MH17</strain>
    </source>
</reference>